<accession>A0A6I2MDG3</accession>
<dbReference type="InterPro" id="IPR015421">
    <property type="entry name" value="PyrdxlP-dep_Trfase_major"/>
</dbReference>
<dbReference type="InterPro" id="IPR016454">
    <property type="entry name" value="Cysteine_dSase"/>
</dbReference>
<dbReference type="SUPFAM" id="SSF53383">
    <property type="entry name" value="PLP-dependent transferases"/>
    <property type="match status" value="1"/>
</dbReference>
<gene>
    <name evidence="4" type="ORF">GJU41_15535</name>
</gene>
<keyword evidence="2" id="KW-0663">Pyridoxal phosphate</keyword>
<keyword evidence="4" id="KW-0808">Transferase</keyword>
<feature type="domain" description="Aminotransferase class V" evidence="3">
    <location>
        <begin position="2"/>
        <end position="363"/>
    </location>
</feature>
<comment type="caution">
    <text evidence="4">The sequence shown here is derived from an EMBL/GenBank/DDBJ whole genome shotgun (WGS) entry which is preliminary data.</text>
</comment>
<dbReference type="Pfam" id="PF00266">
    <property type="entry name" value="Aminotran_5"/>
    <property type="match status" value="1"/>
</dbReference>
<dbReference type="Gene3D" id="1.10.260.50">
    <property type="match status" value="1"/>
</dbReference>
<dbReference type="PIRSF" id="PIRSF005572">
    <property type="entry name" value="NifS"/>
    <property type="match status" value="1"/>
</dbReference>
<dbReference type="PANTHER" id="PTHR11601:SF50">
    <property type="entry name" value="CYSTEINE DESULFURASE ISCS 2-RELATED"/>
    <property type="match status" value="1"/>
</dbReference>
<protein>
    <submittedName>
        <fullName evidence="4">Aminotransferase class V-fold PLP-dependent enzyme</fullName>
    </submittedName>
</protein>
<keyword evidence="5" id="KW-1185">Reference proteome</keyword>
<dbReference type="Proteomes" id="UP000441585">
    <property type="component" value="Unassembled WGS sequence"/>
</dbReference>
<comment type="cofactor">
    <cofactor evidence="1">
        <name>pyridoxal 5'-phosphate</name>
        <dbReference type="ChEBI" id="CHEBI:597326"/>
    </cofactor>
</comment>
<reference evidence="4 5" key="1">
    <citation type="submission" date="2019-11" db="EMBL/GenBank/DDBJ databases">
        <title>Bacillus idriensis genome.</title>
        <authorList>
            <person name="Konopka E.N."/>
            <person name="Newman J.D."/>
        </authorList>
    </citation>
    <scope>NUCLEOTIDE SEQUENCE [LARGE SCALE GENOMIC DNA]</scope>
    <source>
        <strain evidence="4 5">DSM 19097</strain>
    </source>
</reference>
<organism evidence="4 5">
    <name type="scientific">Metabacillus idriensis</name>
    <dbReference type="NCBI Taxonomy" id="324768"/>
    <lineage>
        <taxon>Bacteria</taxon>
        <taxon>Bacillati</taxon>
        <taxon>Bacillota</taxon>
        <taxon>Bacilli</taxon>
        <taxon>Bacillales</taxon>
        <taxon>Bacillaceae</taxon>
        <taxon>Metabacillus</taxon>
    </lineage>
</organism>
<name>A0A6I2MDG3_9BACI</name>
<evidence type="ECO:0000256" key="1">
    <source>
        <dbReference type="ARBA" id="ARBA00001933"/>
    </source>
</evidence>
<evidence type="ECO:0000313" key="4">
    <source>
        <dbReference type="EMBL" id="MRX55374.1"/>
    </source>
</evidence>
<dbReference type="Gene3D" id="3.90.1150.10">
    <property type="entry name" value="Aspartate Aminotransferase, domain 1"/>
    <property type="match status" value="1"/>
</dbReference>
<dbReference type="PANTHER" id="PTHR11601">
    <property type="entry name" value="CYSTEINE DESULFURYLASE FAMILY MEMBER"/>
    <property type="match status" value="1"/>
</dbReference>
<dbReference type="GO" id="GO:0008483">
    <property type="term" value="F:transaminase activity"/>
    <property type="evidence" value="ECO:0007669"/>
    <property type="project" value="UniProtKB-KW"/>
</dbReference>
<evidence type="ECO:0000256" key="2">
    <source>
        <dbReference type="ARBA" id="ARBA00022898"/>
    </source>
</evidence>
<dbReference type="InterPro" id="IPR000192">
    <property type="entry name" value="Aminotrans_V_dom"/>
</dbReference>
<proteinExistence type="predicted"/>
<dbReference type="EMBL" id="WKKF01000004">
    <property type="protein sequence ID" value="MRX55374.1"/>
    <property type="molecule type" value="Genomic_DNA"/>
</dbReference>
<evidence type="ECO:0000259" key="3">
    <source>
        <dbReference type="Pfam" id="PF00266"/>
    </source>
</evidence>
<dbReference type="Gene3D" id="3.40.640.10">
    <property type="entry name" value="Type I PLP-dependent aspartate aminotransferase-like (Major domain)"/>
    <property type="match status" value="1"/>
</dbReference>
<dbReference type="InterPro" id="IPR015424">
    <property type="entry name" value="PyrdxlP-dep_Trfase"/>
</dbReference>
<evidence type="ECO:0000313" key="5">
    <source>
        <dbReference type="Proteomes" id="UP000441585"/>
    </source>
</evidence>
<dbReference type="InterPro" id="IPR015422">
    <property type="entry name" value="PyrdxlP-dep_Trfase_small"/>
</dbReference>
<dbReference type="RefSeq" id="WP_070876494.1">
    <property type="nucleotide sequence ID" value="NZ_CAJFZX010000001.1"/>
</dbReference>
<keyword evidence="4" id="KW-0032">Aminotransferase</keyword>
<sequence length="379" mass="41281">MIYLDNSATTKPYDEVLHAFAHVATRFFANPSSLHGLGAEAENLLAQARKQMAGLLGADEKEIIFTSGGTEGNNLAIKGTALSQKKRGNHIITTQIEHPSVIESCRQLQELFDFDVTYLPVNEEGIVKVEDIKKNIRKETILVSVMHVNNETGSIQPIEKISSLLKDFPGIYFHVDHVQGAAKVPLSLKGIDLCTLSGHKFHALNGCGVLYARKGIKIEPLLSGGAQEMQTRSGTESIALAVSMAKALRMSAEKYEACKNDLQKMKRMLIGELNKIDGIVLNTAEIASAPHIINFSAPGIQAEVLLHMLEQSGIYVSTTSACSSKRKKSSTVLLAMGKGEAVASSSIRISLSYENTIEELEEFMAALKKSLEKLTKLTR</sequence>
<dbReference type="AlphaFoldDB" id="A0A6I2MDG3"/>